<proteinExistence type="predicted"/>
<dbReference type="RefSeq" id="XP_066077870.1">
    <property type="nucleotide sequence ID" value="XM_066221773.1"/>
</dbReference>
<evidence type="ECO:0000313" key="2">
    <source>
        <dbReference type="EMBL" id="WWC91107.1"/>
    </source>
</evidence>
<evidence type="ECO:0000256" key="1">
    <source>
        <dbReference type="SAM" id="MobiDB-lite"/>
    </source>
</evidence>
<organism evidence="2 3">
    <name type="scientific">Kwoniella dendrophila CBS 6074</name>
    <dbReference type="NCBI Taxonomy" id="1295534"/>
    <lineage>
        <taxon>Eukaryota</taxon>
        <taxon>Fungi</taxon>
        <taxon>Dikarya</taxon>
        <taxon>Basidiomycota</taxon>
        <taxon>Agaricomycotina</taxon>
        <taxon>Tremellomycetes</taxon>
        <taxon>Tremellales</taxon>
        <taxon>Cryptococcaceae</taxon>
        <taxon>Kwoniella</taxon>
    </lineage>
</organism>
<feature type="region of interest" description="Disordered" evidence="1">
    <location>
        <begin position="1"/>
        <end position="103"/>
    </location>
</feature>
<dbReference type="Proteomes" id="UP001355207">
    <property type="component" value="Chromosome 8"/>
</dbReference>
<dbReference type="EMBL" id="CP144105">
    <property type="protein sequence ID" value="WWC91107.1"/>
    <property type="molecule type" value="Genomic_DNA"/>
</dbReference>
<feature type="compositionally biased region" description="Polar residues" evidence="1">
    <location>
        <begin position="62"/>
        <end position="82"/>
    </location>
</feature>
<dbReference type="AlphaFoldDB" id="A0AAX4K2J4"/>
<sequence>MVVTFQQNQNKTSLTSTSTTTSTTQNLERGTIGNHSNHRTRLNKKHPLRLSRPSHCHKQPKSPLNTTVQPNSRPSYGSQATAESGAFSYDDEYYEGEEEPDIEEELAKLEEEYLSAEEEEIDLQMGENTAGRK</sequence>
<feature type="compositionally biased region" description="Low complexity" evidence="1">
    <location>
        <begin position="12"/>
        <end position="24"/>
    </location>
</feature>
<feature type="compositionally biased region" description="Basic residues" evidence="1">
    <location>
        <begin position="36"/>
        <end position="60"/>
    </location>
</feature>
<accession>A0AAX4K2J4</accession>
<protein>
    <submittedName>
        <fullName evidence="2">Uncharacterized protein</fullName>
    </submittedName>
</protein>
<dbReference type="GeneID" id="91096718"/>
<evidence type="ECO:0000313" key="3">
    <source>
        <dbReference type="Proteomes" id="UP001355207"/>
    </source>
</evidence>
<name>A0AAX4K2J4_9TREE</name>
<reference evidence="2 3" key="1">
    <citation type="submission" date="2024-01" db="EMBL/GenBank/DDBJ databases">
        <title>Comparative genomics of Cryptococcus and Kwoniella reveals pathogenesis evolution and contrasting modes of karyotype evolution via chromosome fusion or intercentromeric recombination.</title>
        <authorList>
            <person name="Coelho M.A."/>
            <person name="David-Palma M."/>
            <person name="Shea T."/>
            <person name="Bowers K."/>
            <person name="McGinley-Smith S."/>
            <person name="Mohammad A.W."/>
            <person name="Gnirke A."/>
            <person name="Yurkov A.M."/>
            <person name="Nowrousian M."/>
            <person name="Sun S."/>
            <person name="Cuomo C.A."/>
            <person name="Heitman J."/>
        </authorList>
    </citation>
    <scope>NUCLEOTIDE SEQUENCE [LARGE SCALE GENOMIC DNA]</scope>
    <source>
        <strain evidence="2 3">CBS 6074</strain>
    </source>
</reference>
<gene>
    <name evidence="2" type="ORF">L201_006048</name>
</gene>
<keyword evidence="3" id="KW-1185">Reference proteome</keyword>
<feature type="compositionally biased region" description="Polar residues" evidence="1">
    <location>
        <begin position="1"/>
        <end position="11"/>
    </location>
</feature>
<feature type="compositionally biased region" description="Acidic residues" evidence="1">
    <location>
        <begin position="89"/>
        <end position="103"/>
    </location>
</feature>